<dbReference type="GO" id="GO:0000428">
    <property type="term" value="C:DNA-directed RNA polymerase complex"/>
    <property type="evidence" value="ECO:0007669"/>
    <property type="project" value="UniProtKB-KW"/>
</dbReference>
<evidence type="ECO:0000256" key="3">
    <source>
        <dbReference type="ARBA" id="ARBA00023082"/>
    </source>
</evidence>
<dbReference type="Pfam" id="PF08281">
    <property type="entry name" value="Sigma70_r4_2"/>
    <property type="match status" value="1"/>
</dbReference>
<reference evidence="7 8" key="1">
    <citation type="submission" date="2021-12" db="EMBL/GenBank/DDBJ databases">
        <title>Genome sequencing of bacteria with rrn-lacking chromosome and rrn-plasmid.</title>
        <authorList>
            <person name="Anda M."/>
            <person name="Iwasaki W."/>
        </authorList>
    </citation>
    <scope>NUCLEOTIDE SEQUENCE [LARGE SCALE GENOMIC DNA]</scope>
    <source>
        <strain evidence="7 8">DSM 100852</strain>
    </source>
</reference>
<dbReference type="NCBIfam" id="TIGR02937">
    <property type="entry name" value="sigma70-ECF"/>
    <property type="match status" value="1"/>
</dbReference>
<feature type="domain" description="RNA polymerase sigma factor 70 region 4 type 2" evidence="6">
    <location>
        <begin position="122"/>
        <end position="173"/>
    </location>
</feature>
<dbReference type="Pfam" id="PF04542">
    <property type="entry name" value="Sigma70_r2"/>
    <property type="match status" value="1"/>
</dbReference>
<keyword evidence="2" id="KW-0805">Transcription regulation</keyword>
<dbReference type="InterPro" id="IPR013325">
    <property type="entry name" value="RNA_pol_sigma_r2"/>
</dbReference>
<evidence type="ECO:0000256" key="1">
    <source>
        <dbReference type="ARBA" id="ARBA00010641"/>
    </source>
</evidence>
<evidence type="ECO:0000259" key="5">
    <source>
        <dbReference type="Pfam" id="PF04542"/>
    </source>
</evidence>
<dbReference type="CDD" id="cd06171">
    <property type="entry name" value="Sigma70_r4"/>
    <property type="match status" value="1"/>
</dbReference>
<dbReference type="GO" id="GO:0003677">
    <property type="term" value="F:DNA binding"/>
    <property type="evidence" value="ECO:0007669"/>
    <property type="project" value="InterPro"/>
</dbReference>
<evidence type="ECO:0000259" key="6">
    <source>
        <dbReference type="Pfam" id="PF08281"/>
    </source>
</evidence>
<dbReference type="SUPFAM" id="SSF88659">
    <property type="entry name" value="Sigma3 and sigma4 domains of RNA polymerase sigma factors"/>
    <property type="match status" value="1"/>
</dbReference>
<organism evidence="7 8">
    <name type="scientific">Fulvitalea axinellae</name>
    <dbReference type="NCBI Taxonomy" id="1182444"/>
    <lineage>
        <taxon>Bacteria</taxon>
        <taxon>Pseudomonadati</taxon>
        <taxon>Bacteroidota</taxon>
        <taxon>Cytophagia</taxon>
        <taxon>Cytophagales</taxon>
        <taxon>Persicobacteraceae</taxon>
        <taxon>Fulvitalea</taxon>
    </lineage>
</organism>
<evidence type="ECO:0000256" key="2">
    <source>
        <dbReference type="ARBA" id="ARBA00023015"/>
    </source>
</evidence>
<dbReference type="InterPro" id="IPR013249">
    <property type="entry name" value="RNA_pol_sigma70_r4_t2"/>
</dbReference>
<evidence type="ECO:0000313" key="8">
    <source>
        <dbReference type="Proteomes" id="UP001348817"/>
    </source>
</evidence>
<evidence type="ECO:0000313" key="7">
    <source>
        <dbReference type="EMBL" id="BDD08433.1"/>
    </source>
</evidence>
<feature type="domain" description="RNA polymerase sigma-70 region 2" evidence="5">
    <location>
        <begin position="28"/>
        <end position="94"/>
    </location>
</feature>
<name>A0AAU9CKA3_9BACT</name>
<dbReference type="PANTHER" id="PTHR43133:SF46">
    <property type="entry name" value="RNA POLYMERASE SIGMA-70 FACTOR ECF SUBFAMILY"/>
    <property type="match status" value="1"/>
</dbReference>
<sequence>MLTLTKSVNENDLIEGCRRNDRRCQKGLYEKYAPVMLGVCMRYVSDRAEAETVMLKAFMKAFERIDSFEGRGAFGGWLRRIMVNESLNYLRQNKSLFLETDIDLAEFDETFGYEECKAEADDLLRIINELPSGYKAVFNLYAIEGYSHDEIGEKLGISTGTSKSQLSRARALLKKKLMALDYAVKQVRS</sequence>
<dbReference type="InterPro" id="IPR039425">
    <property type="entry name" value="RNA_pol_sigma-70-like"/>
</dbReference>
<keyword evidence="3" id="KW-0731">Sigma factor</keyword>
<accession>A0AAU9CKA3</accession>
<dbReference type="AlphaFoldDB" id="A0AAU9CKA3"/>
<keyword evidence="4" id="KW-0804">Transcription</keyword>
<evidence type="ECO:0000256" key="4">
    <source>
        <dbReference type="ARBA" id="ARBA00023163"/>
    </source>
</evidence>
<dbReference type="InterPro" id="IPR007627">
    <property type="entry name" value="RNA_pol_sigma70_r2"/>
</dbReference>
<dbReference type="PANTHER" id="PTHR43133">
    <property type="entry name" value="RNA POLYMERASE ECF-TYPE SIGMA FACTO"/>
    <property type="match status" value="1"/>
</dbReference>
<dbReference type="RefSeq" id="WP_338393695.1">
    <property type="nucleotide sequence ID" value="NZ_AP025314.1"/>
</dbReference>
<proteinExistence type="inferred from homology"/>
<dbReference type="SUPFAM" id="SSF88946">
    <property type="entry name" value="Sigma2 domain of RNA polymerase sigma factors"/>
    <property type="match status" value="1"/>
</dbReference>
<dbReference type="InterPro" id="IPR014284">
    <property type="entry name" value="RNA_pol_sigma-70_dom"/>
</dbReference>
<gene>
    <name evidence="7" type="ORF">FUAX_08650</name>
</gene>
<dbReference type="Gene3D" id="1.10.10.10">
    <property type="entry name" value="Winged helix-like DNA-binding domain superfamily/Winged helix DNA-binding domain"/>
    <property type="match status" value="1"/>
</dbReference>
<keyword evidence="7" id="KW-0240">DNA-directed RNA polymerase</keyword>
<protein>
    <submittedName>
        <fullName evidence="7">DNA-directed RNA polymerase sigma-70 factor</fullName>
    </submittedName>
</protein>
<comment type="similarity">
    <text evidence="1">Belongs to the sigma-70 factor family. ECF subfamily.</text>
</comment>
<dbReference type="InterPro" id="IPR036388">
    <property type="entry name" value="WH-like_DNA-bd_sf"/>
</dbReference>
<dbReference type="GO" id="GO:0016987">
    <property type="term" value="F:sigma factor activity"/>
    <property type="evidence" value="ECO:0007669"/>
    <property type="project" value="UniProtKB-KW"/>
</dbReference>
<dbReference type="Gene3D" id="1.10.1740.10">
    <property type="match status" value="1"/>
</dbReference>
<dbReference type="Proteomes" id="UP001348817">
    <property type="component" value="Chromosome"/>
</dbReference>
<dbReference type="KEGG" id="fax:FUAX_08650"/>
<dbReference type="GO" id="GO:0006352">
    <property type="term" value="P:DNA-templated transcription initiation"/>
    <property type="evidence" value="ECO:0007669"/>
    <property type="project" value="InterPro"/>
</dbReference>
<dbReference type="InterPro" id="IPR013324">
    <property type="entry name" value="RNA_pol_sigma_r3/r4-like"/>
</dbReference>
<keyword evidence="8" id="KW-1185">Reference proteome</keyword>
<dbReference type="EMBL" id="AP025314">
    <property type="protein sequence ID" value="BDD08433.1"/>
    <property type="molecule type" value="Genomic_DNA"/>
</dbReference>